<keyword evidence="11 15" id="KW-1133">Transmembrane helix</keyword>
<keyword evidence="4" id="KW-0997">Cell inner membrane</keyword>
<evidence type="ECO:0000256" key="6">
    <source>
        <dbReference type="ARBA" id="ARBA00022670"/>
    </source>
</evidence>
<dbReference type="Gene3D" id="3.90.1310.10">
    <property type="entry name" value="Penicillin-binding protein 2a (Domain 2)"/>
    <property type="match status" value="1"/>
</dbReference>
<evidence type="ECO:0000259" key="17">
    <source>
        <dbReference type="Pfam" id="PF03717"/>
    </source>
</evidence>
<evidence type="ECO:0000256" key="11">
    <source>
        <dbReference type="ARBA" id="ARBA00022989"/>
    </source>
</evidence>
<dbReference type="InterPro" id="IPR012338">
    <property type="entry name" value="Beta-lactam/transpept-like"/>
</dbReference>
<evidence type="ECO:0000256" key="4">
    <source>
        <dbReference type="ARBA" id="ARBA00022519"/>
    </source>
</evidence>
<evidence type="ECO:0000256" key="1">
    <source>
        <dbReference type="ARBA" id="ARBA00004167"/>
    </source>
</evidence>
<dbReference type="NCBIfam" id="TIGR03423">
    <property type="entry name" value="pbp2_mrdA"/>
    <property type="match status" value="1"/>
</dbReference>
<evidence type="ECO:0000256" key="5">
    <source>
        <dbReference type="ARBA" id="ARBA00022645"/>
    </source>
</evidence>
<evidence type="ECO:0000256" key="12">
    <source>
        <dbReference type="ARBA" id="ARBA00023136"/>
    </source>
</evidence>
<comment type="caution">
    <text evidence="18">The sequence shown here is derived from an EMBL/GenBank/DDBJ whole genome shotgun (WGS) entry which is preliminary data.</text>
</comment>
<dbReference type="EMBL" id="JBEHHI010000002">
    <property type="protein sequence ID" value="MEX5728817.1"/>
    <property type="molecule type" value="Genomic_DNA"/>
</dbReference>
<proteinExistence type="predicted"/>
<feature type="domain" description="Penicillin-binding protein transpeptidase" evidence="16">
    <location>
        <begin position="269"/>
        <end position="602"/>
    </location>
</feature>
<keyword evidence="5" id="KW-0121">Carboxypeptidase</keyword>
<dbReference type="SUPFAM" id="SSF56601">
    <property type="entry name" value="beta-lactamase/transpeptidase-like"/>
    <property type="match status" value="1"/>
</dbReference>
<evidence type="ECO:0000256" key="13">
    <source>
        <dbReference type="ARBA" id="ARBA00023316"/>
    </source>
</evidence>
<keyword evidence="9" id="KW-0133">Cell shape</keyword>
<dbReference type="InterPro" id="IPR036138">
    <property type="entry name" value="PBP_dimer_sf"/>
</dbReference>
<dbReference type="PANTHER" id="PTHR30627:SF2">
    <property type="entry name" value="PEPTIDOGLYCAN D,D-TRANSPEPTIDASE MRDA"/>
    <property type="match status" value="1"/>
</dbReference>
<gene>
    <name evidence="18" type="ORF">Ga0609869_002170</name>
</gene>
<reference evidence="18 19" key="1">
    <citation type="submission" date="2024-06" db="EMBL/GenBank/DDBJ databases">
        <title>Genome of Rhodovulum iodosum, a marine photoferrotroph.</title>
        <authorList>
            <person name="Bianchini G."/>
            <person name="Nikeleit V."/>
            <person name="Kappler A."/>
            <person name="Bryce C."/>
            <person name="Sanchez-Baracaldo P."/>
        </authorList>
    </citation>
    <scope>NUCLEOTIDE SEQUENCE [LARGE SCALE GENOMIC DNA]</scope>
    <source>
        <strain evidence="18 19">UT/N1</strain>
    </source>
</reference>
<feature type="transmembrane region" description="Helical" evidence="15">
    <location>
        <begin position="20"/>
        <end position="39"/>
    </location>
</feature>
<evidence type="ECO:0000256" key="2">
    <source>
        <dbReference type="ARBA" id="ARBA00004236"/>
    </source>
</evidence>
<keyword evidence="7 15" id="KW-0812">Transmembrane</keyword>
<accession>A0ABV3XWT3</accession>
<dbReference type="InterPro" id="IPR001460">
    <property type="entry name" value="PCN-bd_Tpept"/>
</dbReference>
<sequence>MRRTPKDTEESARRISRRGVILGGTQLAVMGILAFRMRFMQVERADQFRLLAEENRINIRLIPPARGLIFDRYGVPLAGNEQNYRIVVVREDTGDVDEALAKLARIVPLEPDEIERARKEIARRSPFVPVTVVDRLSWDDVAQVAVNAPALPGVTPEVGLSRVYPLGSDFAHIVGYVGPVSDYDLSKLEDPDPLLQIPRFQIGKTGVEAKMEGDLRGKAGTKRIEVNAVGRVIRELDRIDGQPGSDLQLTVDAGLQNFMEARMAGESAAAVVVDTIDGDVLGIASAPSFDPNKFVRGISLADYRALTENPYRPLANKTVQGAYPPGSTFKMVTALAALEAGVLSPEETVWCPGFKEVGGRRFHCWRRGGHGHVNLHESLQQSCDVFYYDVAERVGIEKITEVANRLGLGIRHDLPLSAVSQGLTPNKAWKRAYRDAEWVVGDTLNAAIGQGFVLASPLQLAVMTARIASGRSVTPRLVKSIDGIEQPSGAGDPLGLSPVHLARIRRGMDAVSNSRRGTAYRSRVVDPGLAMAGKTGTSQVRSITAAERAAGVFRNEDLPWERRDHALFVCFAPVEAPRIAVSVVVEHGGGGSTAAAPIARDIALRALHGDLPPLSAYPERQRWEVEERFDKLPLRPSEPPKNTGRSRA</sequence>
<evidence type="ECO:0000256" key="7">
    <source>
        <dbReference type="ARBA" id="ARBA00022692"/>
    </source>
</evidence>
<keyword evidence="19" id="KW-1185">Reference proteome</keyword>
<evidence type="ECO:0000259" key="16">
    <source>
        <dbReference type="Pfam" id="PF00905"/>
    </source>
</evidence>
<organism evidence="18 19">
    <name type="scientific">Rhodovulum iodosum</name>
    <dbReference type="NCBI Taxonomy" id="68291"/>
    <lineage>
        <taxon>Bacteria</taxon>
        <taxon>Pseudomonadati</taxon>
        <taxon>Pseudomonadota</taxon>
        <taxon>Alphaproteobacteria</taxon>
        <taxon>Rhodobacterales</taxon>
        <taxon>Paracoccaceae</taxon>
        <taxon>Rhodovulum</taxon>
    </lineage>
</organism>
<evidence type="ECO:0000256" key="8">
    <source>
        <dbReference type="ARBA" id="ARBA00022801"/>
    </source>
</evidence>
<dbReference type="PANTHER" id="PTHR30627">
    <property type="entry name" value="PEPTIDOGLYCAN D,D-TRANSPEPTIDASE"/>
    <property type="match status" value="1"/>
</dbReference>
<evidence type="ECO:0000256" key="9">
    <source>
        <dbReference type="ARBA" id="ARBA00022960"/>
    </source>
</evidence>
<dbReference type="InterPro" id="IPR050515">
    <property type="entry name" value="Beta-lactam/transpept"/>
</dbReference>
<evidence type="ECO:0000256" key="14">
    <source>
        <dbReference type="SAM" id="MobiDB-lite"/>
    </source>
</evidence>
<keyword evidence="3" id="KW-1003">Cell membrane</keyword>
<keyword evidence="10" id="KW-0573">Peptidoglycan synthesis</keyword>
<dbReference type="Pfam" id="PF00905">
    <property type="entry name" value="Transpeptidase"/>
    <property type="match status" value="1"/>
</dbReference>
<evidence type="ECO:0000256" key="10">
    <source>
        <dbReference type="ARBA" id="ARBA00022984"/>
    </source>
</evidence>
<protein>
    <submittedName>
        <fullName evidence="18">Penicillin-binding protein 2</fullName>
    </submittedName>
</protein>
<keyword evidence="13" id="KW-0961">Cell wall biogenesis/degradation</keyword>
<evidence type="ECO:0000256" key="15">
    <source>
        <dbReference type="SAM" id="Phobius"/>
    </source>
</evidence>
<dbReference type="Gene3D" id="3.40.710.10">
    <property type="entry name" value="DD-peptidase/beta-lactamase superfamily"/>
    <property type="match status" value="1"/>
</dbReference>
<dbReference type="Pfam" id="PF03717">
    <property type="entry name" value="PBP_dimer"/>
    <property type="match status" value="1"/>
</dbReference>
<feature type="region of interest" description="Disordered" evidence="14">
    <location>
        <begin position="628"/>
        <end position="648"/>
    </location>
</feature>
<name>A0ABV3XWT3_9RHOB</name>
<keyword evidence="12 15" id="KW-0472">Membrane</keyword>
<dbReference type="InterPro" id="IPR017790">
    <property type="entry name" value="Penicillin-binding_protein_2"/>
</dbReference>
<keyword evidence="8" id="KW-0378">Hydrolase</keyword>
<keyword evidence="6" id="KW-0645">Protease</keyword>
<evidence type="ECO:0000313" key="19">
    <source>
        <dbReference type="Proteomes" id="UP001560019"/>
    </source>
</evidence>
<comment type="subcellular location">
    <subcellularLocation>
        <location evidence="2">Cell membrane</location>
    </subcellularLocation>
    <subcellularLocation>
        <location evidence="1">Membrane</location>
        <topology evidence="1">Single-pass membrane protein</topology>
    </subcellularLocation>
</comment>
<feature type="domain" description="Penicillin-binding protein dimerisation" evidence="17">
    <location>
        <begin position="62"/>
        <end position="236"/>
    </location>
</feature>
<dbReference type="SUPFAM" id="SSF56519">
    <property type="entry name" value="Penicillin binding protein dimerisation domain"/>
    <property type="match status" value="1"/>
</dbReference>
<evidence type="ECO:0000313" key="18">
    <source>
        <dbReference type="EMBL" id="MEX5728817.1"/>
    </source>
</evidence>
<dbReference type="Proteomes" id="UP001560019">
    <property type="component" value="Unassembled WGS sequence"/>
</dbReference>
<dbReference type="RefSeq" id="WP_125407154.1">
    <property type="nucleotide sequence ID" value="NZ_JBEHHI010000002.1"/>
</dbReference>
<dbReference type="InterPro" id="IPR005311">
    <property type="entry name" value="PBP_dimer"/>
</dbReference>
<evidence type="ECO:0000256" key="3">
    <source>
        <dbReference type="ARBA" id="ARBA00022475"/>
    </source>
</evidence>
<dbReference type="Gene3D" id="3.30.1390.30">
    <property type="entry name" value="Penicillin-binding protein 2a, domain 3"/>
    <property type="match status" value="1"/>
</dbReference>